<dbReference type="InterPro" id="IPR029063">
    <property type="entry name" value="SAM-dependent_MTases_sf"/>
</dbReference>
<gene>
    <name evidence="2" type="ORF">B1B_00975</name>
</gene>
<proteinExistence type="predicted"/>
<feature type="non-terminal residue" evidence="2">
    <location>
        <position position="160"/>
    </location>
</feature>
<keyword evidence="2" id="KW-0808">Transferase</keyword>
<evidence type="ECO:0000259" key="1">
    <source>
        <dbReference type="Pfam" id="PF05050"/>
    </source>
</evidence>
<dbReference type="GO" id="GO:0008168">
    <property type="term" value="F:methyltransferase activity"/>
    <property type="evidence" value="ECO:0007669"/>
    <property type="project" value="UniProtKB-KW"/>
</dbReference>
<keyword evidence="2" id="KW-0489">Methyltransferase</keyword>
<dbReference type="EMBL" id="AUZY01000716">
    <property type="protein sequence ID" value="EQD77605.1"/>
    <property type="molecule type" value="Genomic_DNA"/>
</dbReference>
<dbReference type="InterPro" id="IPR052514">
    <property type="entry name" value="SAM-dependent_MTase"/>
</dbReference>
<dbReference type="PANTHER" id="PTHR34203">
    <property type="entry name" value="METHYLTRANSFERASE, FKBM FAMILY PROTEIN"/>
    <property type="match status" value="1"/>
</dbReference>
<organism evidence="2">
    <name type="scientific">mine drainage metagenome</name>
    <dbReference type="NCBI Taxonomy" id="410659"/>
    <lineage>
        <taxon>unclassified sequences</taxon>
        <taxon>metagenomes</taxon>
        <taxon>ecological metagenomes</taxon>
    </lineage>
</organism>
<reference evidence="2" key="2">
    <citation type="journal article" date="2014" name="ISME J.">
        <title>Microbial stratification in low pH oxic and suboxic macroscopic growths along an acid mine drainage.</title>
        <authorList>
            <person name="Mendez-Garcia C."/>
            <person name="Mesa V."/>
            <person name="Sprenger R.R."/>
            <person name="Richter M."/>
            <person name="Diez M.S."/>
            <person name="Solano J."/>
            <person name="Bargiela R."/>
            <person name="Golyshina O.V."/>
            <person name="Manteca A."/>
            <person name="Ramos J.L."/>
            <person name="Gallego J.R."/>
            <person name="Llorente I."/>
            <person name="Martins Dos Santos V.A."/>
            <person name="Jensen O.N."/>
            <person name="Pelaez A.I."/>
            <person name="Sanchez J."/>
            <person name="Ferrer M."/>
        </authorList>
    </citation>
    <scope>NUCLEOTIDE SEQUENCE</scope>
</reference>
<reference evidence="2" key="1">
    <citation type="submission" date="2013-08" db="EMBL/GenBank/DDBJ databases">
        <authorList>
            <person name="Mendez C."/>
            <person name="Richter M."/>
            <person name="Ferrer M."/>
            <person name="Sanchez J."/>
        </authorList>
    </citation>
    <scope>NUCLEOTIDE SEQUENCE</scope>
</reference>
<feature type="domain" description="Methyltransferase FkbM" evidence="1">
    <location>
        <begin position="2"/>
        <end position="113"/>
    </location>
</feature>
<dbReference type="Gene3D" id="3.40.50.150">
    <property type="entry name" value="Vaccinia Virus protein VP39"/>
    <property type="match status" value="1"/>
</dbReference>
<dbReference type="InterPro" id="IPR006342">
    <property type="entry name" value="FkbM_mtfrase"/>
</dbReference>
<dbReference type="AlphaFoldDB" id="T1D5R3"/>
<name>T1D5R3_9ZZZZ</name>
<sequence>MIAVEPNPLLWPYLEWNVHQNGLTNVKIVKCALGEPGSYVLIQEDDGGTVASTIAPHGSGTPVQVKGLDEILLELGCKQIDVIKMDIEGAELAALSGFVGLRDVRCVAVELHGGLNLAEVPLLLSRHFDIYYETPYNVWRNTMVNIANHPMDFLASEIRS</sequence>
<dbReference type="SUPFAM" id="SSF53335">
    <property type="entry name" value="S-adenosyl-L-methionine-dependent methyltransferases"/>
    <property type="match status" value="1"/>
</dbReference>
<dbReference type="NCBIfam" id="TIGR01444">
    <property type="entry name" value="fkbM_fam"/>
    <property type="match status" value="1"/>
</dbReference>
<evidence type="ECO:0000313" key="2">
    <source>
        <dbReference type="EMBL" id="EQD77605.1"/>
    </source>
</evidence>
<dbReference type="GO" id="GO:0032259">
    <property type="term" value="P:methylation"/>
    <property type="evidence" value="ECO:0007669"/>
    <property type="project" value="UniProtKB-KW"/>
</dbReference>
<dbReference type="PANTHER" id="PTHR34203:SF15">
    <property type="entry name" value="SLL1173 PROTEIN"/>
    <property type="match status" value="1"/>
</dbReference>
<dbReference type="Pfam" id="PF05050">
    <property type="entry name" value="Methyltransf_21"/>
    <property type="match status" value="1"/>
</dbReference>
<accession>T1D5R3</accession>
<comment type="caution">
    <text evidence="2">The sequence shown here is derived from an EMBL/GenBank/DDBJ whole genome shotgun (WGS) entry which is preliminary data.</text>
</comment>
<protein>
    <submittedName>
        <fullName evidence="2">Methyltransferase FkbM family</fullName>
    </submittedName>
</protein>